<evidence type="ECO:0000256" key="1">
    <source>
        <dbReference type="ARBA" id="ARBA00004229"/>
    </source>
</evidence>
<dbReference type="Pfam" id="PF14244">
    <property type="entry name" value="Retrotran_gag_3"/>
    <property type="match status" value="1"/>
</dbReference>
<dbReference type="NCBIfam" id="TIGR00517">
    <property type="entry name" value="acyl_carrier"/>
    <property type="match status" value="1"/>
</dbReference>
<evidence type="ECO:0000256" key="10">
    <source>
        <dbReference type="ARBA" id="ARBA00023098"/>
    </source>
</evidence>
<evidence type="ECO:0000256" key="7">
    <source>
        <dbReference type="ARBA" id="ARBA00022640"/>
    </source>
</evidence>
<dbReference type="PROSITE" id="PS00012">
    <property type="entry name" value="PHOSPHOPANTETHEINE"/>
    <property type="match status" value="1"/>
</dbReference>
<dbReference type="SUPFAM" id="SSF47336">
    <property type="entry name" value="ACP-like"/>
    <property type="match status" value="1"/>
</dbReference>
<dbReference type="Proteomes" id="UP000243459">
    <property type="component" value="Chromosome 9"/>
</dbReference>
<evidence type="ECO:0000256" key="12">
    <source>
        <dbReference type="RuleBase" id="RU000722"/>
    </source>
</evidence>
<comment type="subcellular location">
    <subcellularLocation>
        <location evidence="1">Plastid</location>
        <location evidence="1">Chloroplast</location>
    </subcellularLocation>
</comment>
<comment type="function">
    <text evidence="12">Carrier of the growing fatty acid chain in fatty acid biosynthesis.</text>
</comment>
<comment type="similarity">
    <text evidence="2">Belongs to the acyl carrier protein (ACP) family.</text>
</comment>
<dbReference type="InterPro" id="IPR009081">
    <property type="entry name" value="PP-bd_ACP"/>
</dbReference>
<dbReference type="GO" id="GO:0000036">
    <property type="term" value="F:acyl carrier activity"/>
    <property type="evidence" value="ECO:0007669"/>
    <property type="project" value="InterPro"/>
</dbReference>
<organism evidence="14 15">
    <name type="scientific">Asparagus officinalis</name>
    <name type="common">Garden asparagus</name>
    <dbReference type="NCBI Taxonomy" id="4686"/>
    <lineage>
        <taxon>Eukaryota</taxon>
        <taxon>Viridiplantae</taxon>
        <taxon>Streptophyta</taxon>
        <taxon>Embryophyta</taxon>
        <taxon>Tracheophyta</taxon>
        <taxon>Spermatophyta</taxon>
        <taxon>Magnoliopsida</taxon>
        <taxon>Liliopsida</taxon>
        <taxon>Asparagales</taxon>
        <taxon>Asparagaceae</taxon>
        <taxon>Asparagoideae</taxon>
        <taxon>Asparagus</taxon>
    </lineage>
</organism>
<evidence type="ECO:0000256" key="9">
    <source>
        <dbReference type="ARBA" id="ARBA00022946"/>
    </source>
</evidence>
<protein>
    <recommendedName>
        <fullName evidence="12">Acyl carrier protein</fullName>
    </recommendedName>
</protein>
<dbReference type="PANTHER" id="PTHR46153">
    <property type="entry name" value="ACYL CARRIER PROTEIN"/>
    <property type="match status" value="1"/>
</dbReference>
<dbReference type="Gene3D" id="1.10.1200.10">
    <property type="entry name" value="ACP-like"/>
    <property type="match status" value="1"/>
</dbReference>
<dbReference type="AlphaFoldDB" id="A0A5P1EAX1"/>
<evidence type="ECO:0000256" key="3">
    <source>
        <dbReference type="ARBA" id="ARBA00022450"/>
    </source>
</evidence>
<dbReference type="Gramene" id="ONK58597">
    <property type="protein sequence ID" value="ONK58597"/>
    <property type="gene ID" value="A4U43_C09F14700"/>
</dbReference>
<dbReference type="PROSITE" id="PS50075">
    <property type="entry name" value="CARRIER"/>
    <property type="match status" value="1"/>
</dbReference>
<feature type="domain" description="Carrier" evidence="13">
    <location>
        <begin position="148"/>
        <end position="223"/>
    </location>
</feature>
<keyword evidence="10" id="KW-0443">Lipid metabolism</keyword>
<dbReference type="InterPro" id="IPR006162">
    <property type="entry name" value="Ppantetheine_attach_site"/>
</dbReference>
<dbReference type="PANTHER" id="PTHR46153:SF11">
    <property type="entry name" value="ACYL CARRIER PROTEIN 4, CHLOROPLASTIC"/>
    <property type="match status" value="1"/>
</dbReference>
<keyword evidence="5" id="KW-0150">Chloroplast</keyword>
<evidence type="ECO:0000256" key="8">
    <source>
        <dbReference type="ARBA" id="ARBA00022832"/>
    </source>
</evidence>
<dbReference type="InterPro" id="IPR003231">
    <property type="entry name" value="ACP"/>
</dbReference>
<evidence type="ECO:0000313" key="15">
    <source>
        <dbReference type="Proteomes" id="UP000243459"/>
    </source>
</evidence>
<dbReference type="HAMAP" id="MF_01217">
    <property type="entry name" value="Acyl_carrier"/>
    <property type="match status" value="1"/>
</dbReference>
<name>A0A5P1EAX1_ASPOF</name>
<dbReference type="InterPro" id="IPR044813">
    <property type="entry name" value="ACP_chloroplastic"/>
</dbReference>
<keyword evidence="9" id="KW-0809">Transit peptide</keyword>
<dbReference type="GO" id="GO:0009507">
    <property type="term" value="C:chloroplast"/>
    <property type="evidence" value="ECO:0007669"/>
    <property type="project" value="UniProtKB-SubCell"/>
</dbReference>
<evidence type="ECO:0000256" key="2">
    <source>
        <dbReference type="ARBA" id="ARBA00010930"/>
    </source>
</evidence>
<evidence type="ECO:0000256" key="11">
    <source>
        <dbReference type="ARBA" id="ARBA00023160"/>
    </source>
</evidence>
<proteinExistence type="inferred from homology"/>
<evidence type="ECO:0000259" key="13">
    <source>
        <dbReference type="PROSITE" id="PS50075"/>
    </source>
</evidence>
<reference evidence="15" key="1">
    <citation type="journal article" date="2017" name="Nat. Commun.">
        <title>The asparagus genome sheds light on the origin and evolution of a young Y chromosome.</title>
        <authorList>
            <person name="Harkess A."/>
            <person name="Zhou J."/>
            <person name="Xu C."/>
            <person name="Bowers J.E."/>
            <person name="Van der Hulst R."/>
            <person name="Ayyampalayam S."/>
            <person name="Mercati F."/>
            <person name="Riccardi P."/>
            <person name="McKain M.R."/>
            <person name="Kakrana A."/>
            <person name="Tang H."/>
            <person name="Ray J."/>
            <person name="Groenendijk J."/>
            <person name="Arikit S."/>
            <person name="Mathioni S.M."/>
            <person name="Nakano M."/>
            <person name="Shan H."/>
            <person name="Telgmann-Rauber A."/>
            <person name="Kanno A."/>
            <person name="Yue Z."/>
            <person name="Chen H."/>
            <person name="Li W."/>
            <person name="Chen Y."/>
            <person name="Xu X."/>
            <person name="Zhang Y."/>
            <person name="Luo S."/>
            <person name="Chen H."/>
            <person name="Gao J."/>
            <person name="Mao Z."/>
            <person name="Pires J.C."/>
            <person name="Luo M."/>
            <person name="Kudrna D."/>
            <person name="Wing R.A."/>
            <person name="Meyers B.C."/>
            <person name="Yi K."/>
            <person name="Kong H."/>
            <person name="Lavrijsen P."/>
            <person name="Sunseri F."/>
            <person name="Falavigna A."/>
            <person name="Ye Y."/>
            <person name="Leebens-Mack J.H."/>
            <person name="Chen G."/>
        </authorList>
    </citation>
    <scope>NUCLEOTIDE SEQUENCE [LARGE SCALE GENOMIC DNA]</scope>
    <source>
        <strain evidence="15">cv. DH0086</strain>
    </source>
</reference>
<dbReference type="InterPro" id="IPR029472">
    <property type="entry name" value="Copia-like_N"/>
</dbReference>
<keyword evidence="4 12" id="KW-0444">Lipid biosynthesis</keyword>
<accession>A0A5P1EAX1</accession>
<dbReference type="InterPro" id="IPR036736">
    <property type="entry name" value="ACP-like_sf"/>
</dbReference>
<gene>
    <name evidence="14" type="ORF">A4U43_C09F14700</name>
</gene>
<evidence type="ECO:0000256" key="5">
    <source>
        <dbReference type="ARBA" id="ARBA00022528"/>
    </source>
</evidence>
<dbReference type="Pfam" id="PF00550">
    <property type="entry name" value="PP-binding"/>
    <property type="match status" value="1"/>
</dbReference>
<keyword evidence="7" id="KW-0934">Plastid</keyword>
<keyword evidence="11 12" id="KW-0275">Fatty acid biosynthesis</keyword>
<keyword evidence="8" id="KW-0276">Fatty acid metabolism</keyword>
<evidence type="ECO:0000313" key="14">
    <source>
        <dbReference type="EMBL" id="ONK58597.1"/>
    </source>
</evidence>
<evidence type="ECO:0000256" key="6">
    <source>
        <dbReference type="ARBA" id="ARBA00022553"/>
    </source>
</evidence>
<keyword evidence="15" id="KW-1185">Reference proteome</keyword>
<dbReference type="EMBL" id="CM007389">
    <property type="protein sequence ID" value="ONK58597.1"/>
    <property type="molecule type" value="Genomic_DNA"/>
</dbReference>
<keyword evidence="6" id="KW-0597">Phosphoprotein</keyword>
<evidence type="ECO:0000256" key="4">
    <source>
        <dbReference type="ARBA" id="ARBA00022516"/>
    </source>
</evidence>
<keyword evidence="3 12" id="KW-0596">Phosphopantetheine</keyword>
<sequence>MAFGNDQSSTSASSSSGSSSTFSVATALKHAHHYITLKLKPGNYLYWHTLIHLFLSSQSLLGFVDGTSTCPPSNILSAGQSSSIVNPDYALWKQNDDHAKTIILSSLFEECFHTGGRPSSVKLVSSGSSKSFPSLRSPRLQICCAAKPETVEKVMGIVKTQLALSDDVALTPETKFLDLGADSLDTVEIVMGLEEEFGISVEEDGSQNITTVQEAADMIEKLVEQKAGAA</sequence>